<reference evidence="3 4" key="1">
    <citation type="journal article" date="2019" name="Sci. Rep.">
        <title>A high-quality genome of Eragrostis curvula grass provides insights into Poaceae evolution and supports new strategies to enhance forage quality.</title>
        <authorList>
            <person name="Carballo J."/>
            <person name="Santos B.A.C.M."/>
            <person name="Zappacosta D."/>
            <person name="Garbus I."/>
            <person name="Selva J.P."/>
            <person name="Gallo C.A."/>
            <person name="Diaz A."/>
            <person name="Albertini E."/>
            <person name="Caccamo M."/>
            <person name="Echenique V."/>
        </authorList>
    </citation>
    <scope>NUCLEOTIDE SEQUENCE [LARGE SCALE GENOMIC DNA]</scope>
    <source>
        <strain evidence="4">cv. Victoria</strain>
        <tissue evidence="3">Leaf</tissue>
    </source>
</reference>
<evidence type="ECO:0000256" key="1">
    <source>
        <dbReference type="ARBA" id="ARBA00022737"/>
    </source>
</evidence>
<dbReference type="EMBL" id="RWGY01000013">
    <property type="protein sequence ID" value="TVU23894.1"/>
    <property type="molecule type" value="Genomic_DNA"/>
</dbReference>
<evidence type="ECO:0000313" key="4">
    <source>
        <dbReference type="Proteomes" id="UP000324897"/>
    </source>
</evidence>
<dbReference type="SUPFAM" id="SSF52047">
    <property type="entry name" value="RNI-like"/>
    <property type="match status" value="1"/>
</dbReference>
<proteinExistence type="predicted"/>
<name>A0A5J9UKA3_9POAL</name>
<dbReference type="InterPro" id="IPR055414">
    <property type="entry name" value="LRR_R13L4/SHOC2-like"/>
</dbReference>
<evidence type="ECO:0000313" key="3">
    <source>
        <dbReference type="EMBL" id="TVU23894.1"/>
    </source>
</evidence>
<evidence type="ECO:0000259" key="2">
    <source>
        <dbReference type="Pfam" id="PF23598"/>
    </source>
</evidence>
<dbReference type="PANTHER" id="PTHR47186">
    <property type="entry name" value="LEUCINE-RICH REPEAT-CONTAINING PROTEIN 57"/>
    <property type="match status" value="1"/>
</dbReference>
<dbReference type="Pfam" id="PF23598">
    <property type="entry name" value="LRR_14"/>
    <property type="match status" value="2"/>
</dbReference>
<organism evidence="3 4">
    <name type="scientific">Eragrostis curvula</name>
    <name type="common">weeping love grass</name>
    <dbReference type="NCBI Taxonomy" id="38414"/>
    <lineage>
        <taxon>Eukaryota</taxon>
        <taxon>Viridiplantae</taxon>
        <taxon>Streptophyta</taxon>
        <taxon>Embryophyta</taxon>
        <taxon>Tracheophyta</taxon>
        <taxon>Spermatophyta</taxon>
        <taxon>Magnoliopsida</taxon>
        <taxon>Liliopsida</taxon>
        <taxon>Poales</taxon>
        <taxon>Poaceae</taxon>
        <taxon>PACMAD clade</taxon>
        <taxon>Chloridoideae</taxon>
        <taxon>Eragrostideae</taxon>
        <taxon>Eragrostidinae</taxon>
        <taxon>Eragrostis</taxon>
    </lineage>
</organism>
<feature type="domain" description="Disease resistance R13L4/SHOC-2-like LRR" evidence="2">
    <location>
        <begin position="250"/>
        <end position="323"/>
    </location>
</feature>
<dbReference type="PANTHER" id="PTHR47186:SF22">
    <property type="entry name" value="OS11G0589401 PROTEIN"/>
    <property type="match status" value="1"/>
</dbReference>
<dbReference type="Gramene" id="TVU23894">
    <property type="protein sequence ID" value="TVU23894"/>
    <property type="gene ID" value="EJB05_26280"/>
</dbReference>
<feature type="domain" description="Disease resistance R13L4/SHOC-2-like LRR" evidence="2">
    <location>
        <begin position="62"/>
        <end position="208"/>
    </location>
</feature>
<dbReference type="AlphaFoldDB" id="A0A5J9UKA3"/>
<dbReference type="Proteomes" id="UP000324897">
    <property type="component" value="Chromosome 2"/>
</dbReference>
<sequence length="407" mass="45079">MAPRWIGELASLEELQVCVNWFVGNDARVFLKALASLTELRVLNLRIDKQMKGSLSTTSESFLCTFDNWVPHLSFNLLRVLAIESCKNVSSTHLVHLGNLLHLRYLGLENTQVGDLPIDVGALRLLQTLNLGKTGIKQLTANISRLTQLVCLKGDLNCTMSPNWIGKLSSLEELQLSIICFKGSEDDHARGFLQALGSLRKLRKLRFCEMPGSMIQLQCKEDSSISFHIWNGIGAIPFGSRKNDSRVPPYAVMPNLEVLRARIFVRALKDDSGKCGNVELWYLTSLRKLEMLINCEGASSLEVDEAEAALRNATEVHPNHPTLIPEEMSSQVDPNTASCGYSIYVDTCKCYCSCSTPPSRPVVAHQVSDALPSSPKRFSCQWTSRKHGCRSIPRQQAYAAAVCAQAA</sequence>
<accession>A0A5J9UKA3</accession>
<keyword evidence="4" id="KW-1185">Reference proteome</keyword>
<protein>
    <recommendedName>
        <fullName evidence="2">Disease resistance R13L4/SHOC-2-like LRR domain-containing protein</fullName>
    </recommendedName>
</protein>
<gene>
    <name evidence="3" type="ORF">EJB05_26280</name>
</gene>
<keyword evidence="1" id="KW-0677">Repeat</keyword>
<feature type="non-terminal residue" evidence="3">
    <location>
        <position position="1"/>
    </location>
</feature>
<comment type="caution">
    <text evidence="3">The sequence shown here is derived from an EMBL/GenBank/DDBJ whole genome shotgun (WGS) entry which is preliminary data.</text>
</comment>
<dbReference type="InterPro" id="IPR032675">
    <property type="entry name" value="LRR_dom_sf"/>
</dbReference>
<dbReference type="Gene3D" id="3.80.10.10">
    <property type="entry name" value="Ribonuclease Inhibitor"/>
    <property type="match status" value="1"/>
</dbReference>